<dbReference type="NCBIfam" id="TIGR03420">
    <property type="entry name" value="DnaA_homol_Hda"/>
    <property type="match status" value="1"/>
</dbReference>
<keyword evidence="7" id="KW-0732">Signal</keyword>
<keyword evidence="5 6" id="KW-0472">Membrane</keyword>
<evidence type="ECO:0000313" key="9">
    <source>
        <dbReference type="EMBL" id="KAJ9628931.1"/>
    </source>
</evidence>
<feature type="transmembrane region" description="Helical" evidence="6">
    <location>
        <begin position="607"/>
        <end position="635"/>
    </location>
</feature>
<dbReference type="GO" id="GO:0016020">
    <property type="term" value="C:membrane"/>
    <property type="evidence" value="ECO:0007669"/>
    <property type="project" value="UniProtKB-SubCell"/>
</dbReference>
<evidence type="ECO:0000259" key="8">
    <source>
        <dbReference type="Pfam" id="PF22688"/>
    </source>
</evidence>
<protein>
    <recommendedName>
        <fullName evidence="8">Hda lid domain-containing protein</fullName>
    </recommendedName>
</protein>
<dbReference type="GO" id="GO:0032297">
    <property type="term" value="P:negative regulation of DNA-templated DNA replication initiation"/>
    <property type="evidence" value="ECO:0007669"/>
    <property type="project" value="InterPro"/>
</dbReference>
<dbReference type="SUPFAM" id="SSF52540">
    <property type="entry name" value="P-loop containing nucleoside triphosphate hydrolases"/>
    <property type="match status" value="1"/>
</dbReference>
<keyword evidence="3 6" id="KW-0812">Transmembrane</keyword>
<feature type="transmembrane region" description="Helical" evidence="6">
    <location>
        <begin position="429"/>
        <end position="451"/>
    </location>
</feature>
<dbReference type="AlphaFoldDB" id="A0AA38XZI5"/>
<dbReference type="Pfam" id="PF22688">
    <property type="entry name" value="Hda_lid"/>
    <property type="match status" value="1"/>
</dbReference>
<evidence type="ECO:0000256" key="2">
    <source>
        <dbReference type="ARBA" id="ARBA00009773"/>
    </source>
</evidence>
<dbReference type="InterPro" id="IPR055199">
    <property type="entry name" value="Hda_lid"/>
</dbReference>
<dbReference type="Pfam" id="PF01594">
    <property type="entry name" value="AI-2E_transport"/>
    <property type="match status" value="1"/>
</dbReference>
<dbReference type="PANTHER" id="PTHR21716">
    <property type="entry name" value="TRANSMEMBRANE PROTEIN"/>
    <property type="match status" value="1"/>
</dbReference>
<comment type="subcellular location">
    <subcellularLocation>
        <location evidence="1">Membrane</location>
        <topology evidence="1">Multi-pass membrane protein</topology>
    </subcellularLocation>
</comment>
<evidence type="ECO:0000256" key="5">
    <source>
        <dbReference type="ARBA" id="ARBA00023136"/>
    </source>
</evidence>
<organism evidence="9">
    <name type="scientific">Knufia peltigerae</name>
    <dbReference type="NCBI Taxonomy" id="1002370"/>
    <lineage>
        <taxon>Eukaryota</taxon>
        <taxon>Fungi</taxon>
        <taxon>Dikarya</taxon>
        <taxon>Ascomycota</taxon>
        <taxon>Pezizomycotina</taxon>
        <taxon>Eurotiomycetes</taxon>
        <taxon>Chaetothyriomycetidae</taxon>
        <taxon>Chaetothyriales</taxon>
        <taxon>Trichomeriaceae</taxon>
        <taxon>Knufia</taxon>
    </lineage>
</organism>
<dbReference type="PANTHER" id="PTHR21716:SF64">
    <property type="entry name" value="AI-2 TRANSPORT PROTEIN TQSA"/>
    <property type="match status" value="1"/>
</dbReference>
<feature type="transmembrane region" description="Helical" evidence="6">
    <location>
        <begin position="523"/>
        <end position="541"/>
    </location>
</feature>
<feature type="transmembrane region" description="Helical" evidence="6">
    <location>
        <begin position="582"/>
        <end position="601"/>
    </location>
</feature>
<dbReference type="Pfam" id="PF09839">
    <property type="entry name" value="DUF2066"/>
    <property type="match status" value="1"/>
</dbReference>
<accession>A0AA38XZI5</accession>
<evidence type="ECO:0000256" key="1">
    <source>
        <dbReference type="ARBA" id="ARBA00004141"/>
    </source>
</evidence>
<comment type="caution">
    <text evidence="9">The sequence shown here is derived from an EMBL/GenBank/DDBJ whole genome shotgun (WGS) entry which is preliminary data.</text>
</comment>
<reference evidence="9" key="1">
    <citation type="submission" date="2022-10" db="EMBL/GenBank/DDBJ databases">
        <title>Culturing micro-colonial fungi from biological soil crusts in the Mojave desert and describing Neophaeococcomyces mojavensis, and introducing the new genera and species Taxawa tesnikishii.</title>
        <authorList>
            <person name="Kurbessoian T."/>
            <person name="Stajich J.E."/>
        </authorList>
    </citation>
    <scope>NUCLEOTIDE SEQUENCE</scope>
    <source>
        <strain evidence="9">TK_35</strain>
    </source>
</reference>
<proteinExistence type="inferred from homology"/>
<feature type="signal peptide" evidence="7">
    <location>
        <begin position="1"/>
        <end position="25"/>
    </location>
</feature>
<evidence type="ECO:0000256" key="6">
    <source>
        <dbReference type="SAM" id="Phobius"/>
    </source>
</evidence>
<dbReference type="Gene3D" id="3.40.50.300">
    <property type="entry name" value="P-loop containing nucleotide triphosphate hydrolases"/>
    <property type="match status" value="1"/>
</dbReference>
<keyword evidence="4 6" id="KW-1133">Transmembrane helix</keyword>
<evidence type="ECO:0000256" key="3">
    <source>
        <dbReference type="ARBA" id="ARBA00022692"/>
    </source>
</evidence>
<sequence length="969" mass="104421">MDVLMRRSPFLTLLLALCLPVATMAQSGMRTEGDVATASGAYEAEVPVNSQAEADRNGALARALSVVLGKLSGDRSVMSRPGVVQALRNAKDYVASYDYKQDQSVGASGAPSFRTLLVARFREDDVDGLVSALGLPLWPQPRPKPVLWLAVDDGSGPRLVSVQQANAARPLLSRAIERGYKLGLPSGGAAEQALAGAIWRQDSAAVARASSRYSPPMQLIGKLYRANGGWQADWVFVDNGRELNKWTSKDANAMRAMAAGADGAADALVKRYAKAGAATGQAGTYRVVVTGINSADEYLRLAAGLREVAVVRNVTPLRATADHLELNLEMTTGLAGFNRMLGDNGVLVPSATLPALPTPIDDTTGAPAPVPAPVSNELKYILLAGLIGWIVWLLAPILTPFVLALALAWLGDPLVDRIEATGRSRMTGVVLVFVAMVLVITALLLVLVPMIERQITTLIAAAPQAQAWLMQKGIPWFEQKTGLEVMQWLDPDRVIEWVRSHWQQAGGFATTFMGYVSRSGFTVVTWVVNLLLLPILAFYFLRDWDKLVERVASVIPRNQIGTITTLARESNEVLGAFIRGQFLVMLALGVIYAGGLSLVGLKLGLLIGLIAGLISFIPYLGATTGIVMAIVAALVQAQGFDLKLLILVGVVFTVGQLLESYVLTPRIVGDKIGLHPVAVIFAVMAGGQLFGFLGMLLALPVAAVTNVLLRYAHQRYRQTPYHRAWQRQGSGTEVIGVPQLPLALHYPRDQRLESFIGAPDGALAQLRAIAVGASHDWIYLEGAAGTGKTHQALAMCSSAEQAGRLPTYVPLPSVVGRVRVALEGLELRELVALDGLDAVAGNREDEIALFDFHNRARAADVTVLYTAQKSPGELGLVLPDLRSRLGQCVRVLLQPLDEEGRAAVLRERALRRGLAIDEAAIEWLLSHTGRELGGLITLLDWLDRESLAAKRRITVPFLRQVLEEGRPRY</sequence>
<feature type="chain" id="PRO_5041467410" description="Hda lid domain-containing protein" evidence="7">
    <location>
        <begin position="26"/>
        <end position="969"/>
    </location>
</feature>
<name>A0AA38XZI5_9EURO</name>
<feature type="domain" description="Hda lid" evidence="8">
    <location>
        <begin position="899"/>
        <end position="962"/>
    </location>
</feature>
<comment type="similarity">
    <text evidence="2">Belongs to the autoinducer-2 exporter (AI-2E) (TC 2.A.86) family.</text>
</comment>
<dbReference type="InterPro" id="IPR018642">
    <property type="entry name" value="DUF2066"/>
</dbReference>
<feature type="transmembrane region" description="Helical" evidence="6">
    <location>
        <begin position="678"/>
        <end position="709"/>
    </location>
</feature>
<evidence type="ECO:0000256" key="7">
    <source>
        <dbReference type="SAM" id="SignalP"/>
    </source>
</evidence>
<dbReference type="InterPro" id="IPR027417">
    <property type="entry name" value="P-loop_NTPase"/>
</dbReference>
<dbReference type="InterPro" id="IPR002549">
    <property type="entry name" value="AI-2E-like"/>
</dbReference>
<dbReference type="GO" id="GO:0055085">
    <property type="term" value="P:transmembrane transport"/>
    <property type="evidence" value="ECO:0007669"/>
    <property type="project" value="TreeGrafter"/>
</dbReference>
<dbReference type="EMBL" id="JAPDRN010000070">
    <property type="protein sequence ID" value="KAJ9628931.1"/>
    <property type="molecule type" value="Genomic_DNA"/>
</dbReference>
<gene>
    <name evidence="9" type="ORF">H2204_009089</name>
</gene>
<feature type="transmembrane region" description="Helical" evidence="6">
    <location>
        <begin position="380"/>
        <end position="408"/>
    </location>
</feature>
<dbReference type="InterPro" id="IPR017788">
    <property type="entry name" value="Hda"/>
</dbReference>
<feature type="transmembrane region" description="Helical" evidence="6">
    <location>
        <begin position="642"/>
        <end position="658"/>
    </location>
</feature>
<dbReference type="Gene3D" id="1.10.8.60">
    <property type="match status" value="1"/>
</dbReference>
<evidence type="ECO:0000256" key="4">
    <source>
        <dbReference type="ARBA" id="ARBA00022989"/>
    </source>
</evidence>